<dbReference type="AlphaFoldDB" id="A0AA40JB00"/>
<organism evidence="2 3">
    <name type="scientific">Burkholderia pseudomallei</name>
    <name type="common">Pseudomonas pseudomallei</name>
    <dbReference type="NCBI Taxonomy" id="28450"/>
    <lineage>
        <taxon>Bacteria</taxon>
        <taxon>Pseudomonadati</taxon>
        <taxon>Pseudomonadota</taxon>
        <taxon>Betaproteobacteria</taxon>
        <taxon>Burkholderiales</taxon>
        <taxon>Burkholderiaceae</taxon>
        <taxon>Burkholderia</taxon>
        <taxon>pseudomallei group</taxon>
    </lineage>
</organism>
<comment type="caution">
    <text evidence="2">The sequence shown here is derived from an EMBL/GenBank/DDBJ whole genome shotgun (WGS) entry which is preliminary data.</text>
</comment>
<sequence>MDGFKCNMVYVEEDRKNPIQGGARLTFCRNAIDELDRAPRVFTWWWTVDKNHKLDFSCREEHFVEPLSPKQQARHDRLESIKMLIAKGITQQKEIAVRLGVDPATIFRDSEELMRRGEIIKDPKTGALSLPDGKASLAEGTEGSRNDDDESVDEW</sequence>
<protein>
    <submittedName>
        <fullName evidence="2">Uncharacterized protein</fullName>
    </submittedName>
</protein>
<dbReference type="Proteomes" id="UP000030475">
    <property type="component" value="Unassembled WGS sequence"/>
</dbReference>
<dbReference type="EMBL" id="JQIM01000010">
    <property type="protein sequence ID" value="KGX07172.1"/>
    <property type="molecule type" value="Genomic_DNA"/>
</dbReference>
<reference evidence="2 3" key="1">
    <citation type="submission" date="2014-08" db="EMBL/GenBank/DDBJ databases">
        <authorList>
            <person name="Bunnell A."/>
            <person name="Chain P.S."/>
            <person name="Chertkov O."/>
            <person name="Currie B.J."/>
            <person name="Daligault H.E."/>
            <person name="Davenport K.W."/>
            <person name="Davis C."/>
            <person name="Gleasner C.D."/>
            <person name="Johnson S.L."/>
            <person name="Kaestli M."/>
            <person name="Koren S."/>
            <person name="Kunde Y.A."/>
            <person name="Mayo M."/>
            <person name="McMurry K.K."/>
            <person name="Price E.P."/>
            <person name="Reitenga K.G."/>
            <person name="Robison R."/>
            <person name="Rosovitz M.J."/>
            <person name="Sarovich D.S."/>
            <person name="Teshima H."/>
        </authorList>
    </citation>
    <scope>NUCLEOTIDE SEQUENCE [LARGE SCALE GENOMIC DNA]</scope>
    <source>
        <strain evidence="2 3">MSHR44</strain>
    </source>
</reference>
<name>A0AA40JB00_BURPE</name>
<evidence type="ECO:0000313" key="3">
    <source>
        <dbReference type="Proteomes" id="UP000030475"/>
    </source>
</evidence>
<proteinExistence type="predicted"/>
<accession>A0AA40JB00</accession>
<gene>
    <name evidence="2" type="ORF">Y036_2891</name>
</gene>
<evidence type="ECO:0000256" key="1">
    <source>
        <dbReference type="SAM" id="MobiDB-lite"/>
    </source>
</evidence>
<feature type="region of interest" description="Disordered" evidence="1">
    <location>
        <begin position="123"/>
        <end position="155"/>
    </location>
</feature>
<evidence type="ECO:0000313" key="2">
    <source>
        <dbReference type="EMBL" id="KGX07172.1"/>
    </source>
</evidence>